<dbReference type="Gene3D" id="3.75.10.10">
    <property type="entry name" value="L-arginine/glycine Amidinotransferase, Chain A"/>
    <property type="match status" value="1"/>
</dbReference>
<gene>
    <name evidence="2" type="ORF">HXK21_01395</name>
</gene>
<evidence type="ECO:0000256" key="1">
    <source>
        <dbReference type="ARBA" id="ARBA00022801"/>
    </source>
</evidence>
<dbReference type="PANTHER" id="PTHR31377">
    <property type="entry name" value="AGMATINE DEIMINASE-RELATED"/>
    <property type="match status" value="1"/>
</dbReference>
<dbReference type="RefSeq" id="WP_303762781.1">
    <property type="nucleotide sequence ID" value="NZ_JABZGR010000002.1"/>
</dbReference>
<dbReference type="EMBL" id="JABZGR010000002">
    <property type="protein sequence ID" value="MBF0969686.1"/>
    <property type="molecule type" value="Genomic_DNA"/>
</dbReference>
<dbReference type="GO" id="GO:0047632">
    <property type="term" value="F:agmatine deiminase activity"/>
    <property type="evidence" value="ECO:0007669"/>
    <property type="project" value="TreeGrafter"/>
</dbReference>
<protein>
    <submittedName>
        <fullName evidence="2">Agmatine deiminase family protein</fullName>
    </submittedName>
</protein>
<dbReference type="Pfam" id="PF04371">
    <property type="entry name" value="PAD_porph"/>
    <property type="match status" value="1"/>
</dbReference>
<dbReference type="GO" id="GO:0004668">
    <property type="term" value="F:protein-arginine deiminase activity"/>
    <property type="evidence" value="ECO:0007669"/>
    <property type="project" value="InterPro"/>
</dbReference>
<evidence type="ECO:0000313" key="3">
    <source>
        <dbReference type="Proteomes" id="UP000704068"/>
    </source>
</evidence>
<dbReference type="Proteomes" id="UP000704068">
    <property type="component" value="Unassembled WGS sequence"/>
</dbReference>
<organism evidence="2 3">
    <name type="scientific">Alloprevotella tannerae</name>
    <dbReference type="NCBI Taxonomy" id="76122"/>
    <lineage>
        <taxon>Bacteria</taxon>
        <taxon>Pseudomonadati</taxon>
        <taxon>Bacteroidota</taxon>
        <taxon>Bacteroidia</taxon>
        <taxon>Bacteroidales</taxon>
        <taxon>Prevotellaceae</taxon>
        <taxon>Alloprevotella</taxon>
    </lineage>
</organism>
<sequence>MALFTLPPTPPRADLELENFLRGKKMEHPIGRYKRMLAPEWFPQSGVQLTWPHADTDWAYMLPEITALYQRLAYEIATRELLLIVAPDTESVRRHLEEQLPKRATDNIIYIDCPTNDTWARDHAFLSVLDTGKPELLDFGFNGWGGKFEAAADNAINRGVYASGRLEGSYIDCLDFILEGGSIESDGCGTILTTKACLLNPNRNPGLDQAQITLRLQDYFGAPNVLWLSHGALIGDDTDSHIDTLARLCPENKLVYVKCTDESDPQYADLCAMEAELKTFKNADGEPFELIPLPLPDSCEADGERLPATYANYLVINKAVLFPTYGQAAKDDLAQKALHQAFPKYDLVGIDCRPLIRQHGSLHCATMQFPKGILHL</sequence>
<dbReference type="GO" id="GO:0009446">
    <property type="term" value="P:putrescine biosynthetic process"/>
    <property type="evidence" value="ECO:0007669"/>
    <property type="project" value="InterPro"/>
</dbReference>
<dbReference type="AlphaFoldDB" id="A0A929WZC3"/>
<dbReference type="PANTHER" id="PTHR31377:SF0">
    <property type="entry name" value="AGMATINE DEIMINASE-RELATED"/>
    <property type="match status" value="1"/>
</dbReference>
<dbReference type="SUPFAM" id="SSF55909">
    <property type="entry name" value="Pentein"/>
    <property type="match status" value="1"/>
</dbReference>
<comment type="caution">
    <text evidence="2">The sequence shown here is derived from an EMBL/GenBank/DDBJ whole genome shotgun (WGS) entry which is preliminary data.</text>
</comment>
<keyword evidence="1" id="KW-0378">Hydrolase</keyword>
<reference evidence="2" key="1">
    <citation type="submission" date="2020-04" db="EMBL/GenBank/DDBJ databases">
        <title>Deep metagenomics examines the oral microbiome during advanced dental caries in children, revealing novel taxa and co-occurrences with host molecules.</title>
        <authorList>
            <person name="Baker J.L."/>
            <person name="Morton J.T."/>
            <person name="Dinis M."/>
            <person name="Alvarez R."/>
            <person name="Tran N.C."/>
            <person name="Knight R."/>
            <person name="Edlund A."/>
        </authorList>
    </citation>
    <scope>NUCLEOTIDE SEQUENCE</scope>
    <source>
        <strain evidence="2">JCVI_34_bin.1</strain>
    </source>
</reference>
<proteinExistence type="predicted"/>
<accession>A0A929WZC3</accession>
<evidence type="ECO:0000313" key="2">
    <source>
        <dbReference type="EMBL" id="MBF0969686.1"/>
    </source>
</evidence>
<name>A0A929WZC3_9BACT</name>
<dbReference type="InterPro" id="IPR007466">
    <property type="entry name" value="Peptidyl-Arg-deiminase_porph"/>
</dbReference>